<keyword evidence="4" id="KW-1185">Reference proteome</keyword>
<keyword evidence="3" id="KW-0449">Lipoprotein</keyword>
<dbReference type="Proteomes" id="UP001462640">
    <property type="component" value="Unassembled WGS sequence"/>
</dbReference>
<evidence type="ECO:0000256" key="1">
    <source>
        <dbReference type="SAM" id="SignalP"/>
    </source>
</evidence>
<evidence type="ECO:0000259" key="2">
    <source>
        <dbReference type="Pfam" id="PF17131"/>
    </source>
</evidence>
<evidence type="ECO:0000313" key="3">
    <source>
        <dbReference type="EMBL" id="MEO3713239.1"/>
    </source>
</evidence>
<organism evidence="3 4">
    <name type="scientific">Roseateles flavus</name>
    <dbReference type="NCBI Taxonomy" id="3149041"/>
    <lineage>
        <taxon>Bacteria</taxon>
        <taxon>Pseudomonadati</taxon>
        <taxon>Pseudomonadota</taxon>
        <taxon>Betaproteobacteria</taxon>
        <taxon>Burkholderiales</taxon>
        <taxon>Sphaerotilaceae</taxon>
        <taxon>Roseateles</taxon>
    </lineage>
</organism>
<keyword evidence="1" id="KW-0732">Signal</keyword>
<dbReference type="CDD" id="cd16329">
    <property type="entry name" value="LolA_like"/>
    <property type="match status" value="1"/>
</dbReference>
<feature type="domain" description="Uncharacterized protein TP-0789" evidence="2">
    <location>
        <begin position="74"/>
        <end position="253"/>
    </location>
</feature>
<accession>A0ABV0GDY3</accession>
<feature type="chain" id="PRO_5047261145" evidence="1">
    <location>
        <begin position="26"/>
        <end position="255"/>
    </location>
</feature>
<feature type="signal peptide" evidence="1">
    <location>
        <begin position="1"/>
        <end position="25"/>
    </location>
</feature>
<dbReference type="EMBL" id="JBDPZC010000004">
    <property type="protein sequence ID" value="MEO3713239.1"/>
    <property type="molecule type" value="Genomic_DNA"/>
</dbReference>
<dbReference type="Gene3D" id="2.50.20.10">
    <property type="entry name" value="Lipoprotein localisation LolA/LolB/LppX"/>
    <property type="match status" value="1"/>
</dbReference>
<sequence>MLTNPARRRLCGVPFSLLLAGPALAASPTAEEVIERFDKLLWGSTLQGQFEMTISTPSWSRSLTLKLWTHRPAKSFVRIVAPAKDAGILSLRLGSEMWNYLPNIERSIKVPPSMMLQPWLGSDFSNDDMVKESSIVHDYQHRFVGEPRVEGVDAWEIESLPRPEAAVVWGRLLSLVRKGDYVPLSTRFFNERGQLVRTLSYSDVRPLGGRQLPTRWEMQPENQPGKKTTLVIQEARYDQPIAEDVFSLQNLSRRR</sequence>
<name>A0ABV0GDY3_9BURK</name>
<reference evidence="3 4" key="1">
    <citation type="submission" date="2024-05" db="EMBL/GenBank/DDBJ databases">
        <title>Roseateles sp. 2.12 16S ribosomal RNA gene Genome sequencing and assembly.</title>
        <authorList>
            <person name="Woo H."/>
        </authorList>
    </citation>
    <scope>NUCLEOTIDE SEQUENCE [LARGE SCALE GENOMIC DNA]</scope>
    <source>
        <strain evidence="3 4">2.12</strain>
    </source>
</reference>
<proteinExistence type="predicted"/>
<gene>
    <name evidence="3" type="ORF">ABDJ40_10745</name>
</gene>
<comment type="caution">
    <text evidence="3">The sequence shown here is derived from an EMBL/GenBank/DDBJ whole genome shotgun (WGS) entry which is preliminary data.</text>
</comment>
<dbReference type="InterPro" id="IPR033399">
    <property type="entry name" value="TP_0789-like"/>
</dbReference>
<protein>
    <submittedName>
        <fullName evidence="3">Outer membrane lipoprotein-sorting protein</fullName>
    </submittedName>
</protein>
<evidence type="ECO:0000313" key="4">
    <source>
        <dbReference type="Proteomes" id="UP001462640"/>
    </source>
</evidence>
<dbReference type="Pfam" id="PF17131">
    <property type="entry name" value="LolA_like"/>
    <property type="match status" value="1"/>
</dbReference>
<dbReference type="RefSeq" id="WP_347609496.1">
    <property type="nucleotide sequence ID" value="NZ_JBDPZC010000004.1"/>
</dbReference>